<dbReference type="AlphaFoldDB" id="A0AAD1R5J3"/>
<dbReference type="Proteomes" id="UP001295444">
    <property type="component" value="Chromosome 01"/>
</dbReference>
<keyword evidence="3" id="KW-1185">Reference proteome</keyword>
<sequence length="101" mass="10985">MLSFAYLLNSLPKKKWANSSAPAAGSGASTIPVMRLKQSSGYIVGDQDLRPQPGAAADSGKDTYTLTDTNRDLRPRRTNMGHPDTPSRNTEVAQHLENRDT</sequence>
<feature type="region of interest" description="Disordered" evidence="1">
    <location>
        <begin position="44"/>
        <end position="101"/>
    </location>
</feature>
<evidence type="ECO:0000313" key="2">
    <source>
        <dbReference type="EMBL" id="CAH2222654.1"/>
    </source>
</evidence>
<name>A0AAD1R5J3_PELCU</name>
<protein>
    <submittedName>
        <fullName evidence="2">Uncharacterized protein</fullName>
    </submittedName>
</protein>
<evidence type="ECO:0000313" key="3">
    <source>
        <dbReference type="Proteomes" id="UP001295444"/>
    </source>
</evidence>
<dbReference type="EMBL" id="OW240912">
    <property type="protein sequence ID" value="CAH2222654.1"/>
    <property type="molecule type" value="Genomic_DNA"/>
</dbReference>
<organism evidence="2 3">
    <name type="scientific">Pelobates cultripes</name>
    <name type="common">Western spadefoot toad</name>
    <dbReference type="NCBI Taxonomy" id="61616"/>
    <lineage>
        <taxon>Eukaryota</taxon>
        <taxon>Metazoa</taxon>
        <taxon>Chordata</taxon>
        <taxon>Craniata</taxon>
        <taxon>Vertebrata</taxon>
        <taxon>Euteleostomi</taxon>
        <taxon>Amphibia</taxon>
        <taxon>Batrachia</taxon>
        <taxon>Anura</taxon>
        <taxon>Pelobatoidea</taxon>
        <taxon>Pelobatidae</taxon>
        <taxon>Pelobates</taxon>
    </lineage>
</organism>
<reference evidence="2" key="1">
    <citation type="submission" date="2022-03" db="EMBL/GenBank/DDBJ databases">
        <authorList>
            <person name="Alioto T."/>
            <person name="Alioto T."/>
            <person name="Gomez Garrido J."/>
        </authorList>
    </citation>
    <scope>NUCLEOTIDE SEQUENCE</scope>
</reference>
<proteinExistence type="predicted"/>
<gene>
    <name evidence="2" type="ORF">PECUL_23A033983</name>
</gene>
<evidence type="ECO:0000256" key="1">
    <source>
        <dbReference type="SAM" id="MobiDB-lite"/>
    </source>
</evidence>
<accession>A0AAD1R5J3</accession>